<proteinExistence type="inferred from homology"/>
<gene>
    <name evidence="6" type="ORF">L0M17_21170</name>
</gene>
<comment type="similarity">
    <text evidence="3">Belongs to the aldehyde dehydrogenase family.</text>
</comment>
<evidence type="ECO:0000256" key="1">
    <source>
        <dbReference type="ARBA" id="ARBA00023002"/>
    </source>
</evidence>
<dbReference type="PROSITE" id="PS00687">
    <property type="entry name" value="ALDEHYDE_DEHYDR_GLU"/>
    <property type="match status" value="1"/>
</dbReference>
<dbReference type="InterPro" id="IPR015590">
    <property type="entry name" value="Aldehyde_DH_dom"/>
</dbReference>
<comment type="caution">
    <text evidence="6">The sequence shown here is derived from an EMBL/GenBank/DDBJ whole genome shotgun (WGS) entry which is preliminary data.</text>
</comment>
<protein>
    <submittedName>
        <fullName evidence="6">Gamma-aminobutyraldehyde dehydrogenase</fullName>
    </submittedName>
</protein>
<sequence length="502" mass="53181">MSEGTINGLQFIGGKRRRGSSQDPLTVIDPSNGRVLAEDDNASPAEVDEAVDSAKAAFTGWSRATPAERSAALWALAGELETISDELIATESAEAGKPVRLATEFDIPGSIDNVKYYAGLARNLEGKAAGNYSGEHISSIRREPLGVIGSIAPWNYPLQVAMWKVLPAIAAGNTIVLKPSELTPGTTLMLAEAAQRAGIPDGVINVVTGTGEHVGDALVGHKDVAMVSFTGSTAVGRRVAARAASDVKRVHLELGGKAPFVVFDDADLAAAARGAMAASLVNTGQDCTAATRAYVQRPLYDAFVEAVAEHMREAKLGPTSDPATDLGPLISMRHRERVQGFVERARRDGAKIVVGGAIGDGELSAGSYYQPTLITNADQKSEIVQSEVFGPVLTVLPFDDDEEGLELANDTPYGLSASAWTSDIHRAQTAADLIQAGCVWINDHVSIISEMPHGGYKLSGFGKDMSTYSFEEYTQIKHVMSSTVRGSHRAWNDVIVAPKGRQ</sequence>
<dbReference type="InterPro" id="IPR029510">
    <property type="entry name" value="Ald_DH_CS_GLU"/>
</dbReference>
<accession>A0ABS9U6W5</accession>
<keyword evidence="7" id="KW-1185">Reference proteome</keyword>
<evidence type="ECO:0000256" key="4">
    <source>
        <dbReference type="SAM" id="MobiDB-lite"/>
    </source>
</evidence>
<evidence type="ECO:0000256" key="2">
    <source>
        <dbReference type="PROSITE-ProRule" id="PRU10007"/>
    </source>
</evidence>
<evidence type="ECO:0000259" key="5">
    <source>
        <dbReference type="Pfam" id="PF00171"/>
    </source>
</evidence>
<dbReference type="InterPro" id="IPR016161">
    <property type="entry name" value="Ald_DH/histidinol_DH"/>
</dbReference>
<dbReference type="Pfam" id="PF00171">
    <property type="entry name" value="Aldedh"/>
    <property type="match status" value="1"/>
</dbReference>
<dbReference type="PANTHER" id="PTHR11699">
    <property type="entry name" value="ALDEHYDE DEHYDROGENASE-RELATED"/>
    <property type="match status" value="1"/>
</dbReference>
<dbReference type="Proteomes" id="UP001202922">
    <property type="component" value="Unassembled WGS sequence"/>
</dbReference>
<evidence type="ECO:0000313" key="6">
    <source>
        <dbReference type="EMBL" id="MCH6472443.1"/>
    </source>
</evidence>
<dbReference type="NCBIfam" id="NF010000">
    <property type="entry name" value="PRK13473.1"/>
    <property type="match status" value="1"/>
</dbReference>
<dbReference type="EMBL" id="JAKZBV010000002">
    <property type="protein sequence ID" value="MCH6472443.1"/>
    <property type="molecule type" value="Genomic_DNA"/>
</dbReference>
<feature type="active site" evidence="2">
    <location>
        <position position="253"/>
    </location>
</feature>
<dbReference type="InterPro" id="IPR016163">
    <property type="entry name" value="Ald_DH_C"/>
</dbReference>
<feature type="region of interest" description="Disordered" evidence="4">
    <location>
        <begin position="13"/>
        <end position="35"/>
    </location>
</feature>
<organism evidence="6 7">
    <name type="scientific">Sinomonas terrae</name>
    <dbReference type="NCBI Taxonomy" id="2908838"/>
    <lineage>
        <taxon>Bacteria</taxon>
        <taxon>Bacillati</taxon>
        <taxon>Actinomycetota</taxon>
        <taxon>Actinomycetes</taxon>
        <taxon>Micrococcales</taxon>
        <taxon>Micrococcaceae</taxon>
        <taxon>Sinomonas</taxon>
    </lineage>
</organism>
<dbReference type="InterPro" id="IPR016162">
    <property type="entry name" value="Ald_DH_N"/>
</dbReference>
<dbReference type="RefSeq" id="WP_241056615.1">
    <property type="nucleotide sequence ID" value="NZ_JAKZBV010000002.1"/>
</dbReference>
<keyword evidence="1 3" id="KW-0560">Oxidoreductase</keyword>
<name>A0ABS9U6W5_9MICC</name>
<dbReference type="SUPFAM" id="SSF53720">
    <property type="entry name" value="ALDH-like"/>
    <property type="match status" value="1"/>
</dbReference>
<dbReference type="PROSITE" id="PS00070">
    <property type="entry name" value="ALDEHYDE_DEHYDR_CYS"/>
    <property type="match status" value="1"/>
</dbReference>
<dbReference type="Gene3D" id="3.40.309.10">
    <property type="entry name" value="Aldehyde Dehydrogenase, Chain A, domain 2"/>
    <property type="match status" value="1"/>
</dbReference>
<reference evidence="6 7" key="1">
    <citation type="submission" date="2022-03" db="EMBL/GenBank/DDBJ databases">
        <title>Sinomonas sp. isolated from a soil.</title>
        <authorList>
            <person name="Han J."/>
            <person name="Kim D.-U."/>
        </authorList>
    </citation>
    <scope>NUCLEOTIDE SEQUENCE [LARGE SCALE GENOMIC DNA]</scope>
    <source>
        <strain evidence="6 7">5-5</strain>
    </source>
</reference>
<feature type="domain" description="Aldehyde dehydrogenase" evidence="5">
    <location>
        <begin position="22"/>
        <end position="479"/>
    </location>
</feature>
<evidence type="ECO:0000256" key="3">
    <source>
        <dbReference type="RuleBase" id="RU003345"/>
    </source>
</evidence>
<dbReference type="InterPro" id="IPR016160">
    <property type="entry name" value="Ald_DH_CS_CYS"/>
</dbReference>
<evidence type="ECO:0000313" key="7">
    <source>
        <dbReference type="Proteomes" id="UP001202922"/>
    </source>
</evidence>
<dbReference type="Gene3D" id="3.40.605.10">
    <property type="entry name" value="Aldehyde Dehydrogenase, Chain A, domain 1"/>
    <property type="match status" value="1"/>
</dbReference>